<evidence type="ECO:0000313" key="2">
    <source>
        <dbReference type="EMBL" id="KAA5837111.1"/>
    </source>
</evidence>
<keyword evidence="3" id="KW-1185">Reference proteome</keyword>
<dbReference type="SMART" id="SM00880">
    <property type="entry name" value="CHAD"/>
    <property type="match status" value="1"/>
</dbReference>
<dbReference type="Gene3D" id="1.40.20.10">
    <property type="entry name" value="CHAD domain"/>
    <property type="match status" value="1"/>
</dbReference>
<feature type="domain" description="CHAD" evidence="1">
    <location>
        <begin position="26"/>
        <end position="306"/>
    </location>
</feature>
<dbReference type="OrthoDB" id="9777271at2"/>
<protein>
    <submittedName>
        <fullName evidence="2">CHAD domain-containing protein</fullName>
    </submittedName>
</protein>
<dbReference type="InterPro" id="IPR038186">
    <property type="entry name" value="CHAD_dom_sf"/>
</dbReference>
<comment type="caution">
    <text evidence="2">The sequence shown here is derived from an EMBL/GenBank/DDBJ whole genome shotgun (WGS) entry which is preliminary data.</text>
</comment>
<dbReference type="PANTHER" id="PTHR39339:SF1">
    <property type="entry name" value="CHAD DOMAIN-CONTAINING PROTEIN"/>
    <property type="match status" value="1"/>
</dbReference>
<dbReference type="AlphaFoldDB" id="A0A5M7CBP2"/>
<accession>A0A5M7CBP2</accession>
<dbReference type="InterPro" id="IPR007899">
    <property type="entry name" value="CHAD_dom"/>
</dbReference>
<name>A0A5M7CBP2_SACHI</name>
<dbReference type="PANTHER" id="PTHR39339">
    <property type="entry name" value="SLR1444 PROTEIN"/>
    <property type="match status" value="1"/>
</dbReference>
<dbReference type="EMBL" id="VWPH01000002">
    <property type="protein sequence ID" value="KAA5837111.1"/>
    <property type="molecule type" value="Genomic_DNA"/>
</dbReference>
<dbReference type="Pfam" id="PF05235">
    <property type="entry name" value="CHAD"/>
    <property type="match status" value="1"/>
</dbReference>
<evidence type="ECO:0000313" key="3">
    <source>
        <dbReference type="Proteomes" id="UP000323946"/>
    </source>
</evidence>
<sequence length="311" mass="34731">MASSWQQRDLSAVVDLPAEPVTADRRSPIAEHVRAGLDNRLRALVAHDPGTRLGEDPEELHQMRVAVRRMRAMLLAARPFLDRSWSEPLRAELGWLGRALGPVRDLDVLLDRLRQESADLPTDERAAAARLISGLEAEHGAARVELLAALDSDRYLDLLRALATAVRTTLAESDVDSERELRKLVLGQFRKLRKAVDRLPADPPDQDLHALRIRGKRVRYTAELAQPALGRPAQQLIKAARQFQDVLGEHQDACVAEERVRGLLHDFGDEVDAAVAFVAGRLVEREQTRRAERRAQWPSAWEALTEAAQGV</sequence>
<dbReference type="Proteomes" id="UP000323946">
    <property type="component" value="Unassembled WGS sequence"/>
</dbReference>
<dbReference type="RefSeq" id="WP_150065277.1">
    <property type="nucleotide sequence ID" value="NZ_JBEPDJ010000020.1"/>
</dbReference>
<gene>
    <name evidence="2" type="ORF">F1721_04645</name>
</gene>
<organism evidence="2 3">
    <name type="scientific">Saccharopolyspora hirsuta</name>
    <dbReference type="NCBI Taxonomy" id="1837"/>
    <lineage>
        <taxon>Bacteria</taxon>
        <taxon>Bacillati</taxon>
        <taxon>Actinomycetota</taxon>
        <taxon>Actinomycetes</taxon>
        <taxon>Pseudonocardiales</taxon>
        <taxon>Pseudonocardiaceae</taxon>
        <taxon>Saccharopolyspora</taxon>
    </lineage>
</organism>
<dbReference type="PROSITE" id="PS51708">
    <property type="entry name" value="CHAD"/>
    <property type="match status" value="1"/>
</dbReference>
<evidence type="ECO:0000259" key="1">
    <source>
        <dbReference type="PROSITE" id="PS51708"/>
    </source>
</evidence>
<reference evidence="2 3" key="1">
    <citation type="submission" date="2019-09" db="EMBL/GenBank/DDBJ databases">
        <title>Draft genome sequence of the thermophilic Saccharopolyspora hirsuta VKM Ac-666T.</title>
        <authorList>
            <person name="Lobastova T.G."/>
            <person name="Fokina V."/>
            <person name="Bragin E.Y."/>
            <person name="Shtratnikova V.Y."/>
            <person name="Starodumova I.P."/>
            <person name="Tarlachkov S.V."/>
            <person name="Donova M.V."/>
        </authorList>
    </citation>
    <scope>NUCLEOTIDE SEQUENCE [LARGE SCALE GENOMIC DNA]</scope>
    <source>
        <strain evidence="2 3">VKM Ac-666</strain>
    </source>
</reference>
<proteinExistence type="predicted"/>
<dbReference type="SMR" id="A0A5M7CBP2"/>